<organism evidence="1">
    <name type="scientific">Rhizophora mucronata</name>
    <name type="common">Asiatic mangrove</name>
    <dbReference type="NCBI Taxonomy" id="61149"/>
    <lineage>
        <taxon>Eukaryota</taxon>
        <taxon>Viridiplantae</taxon>
        <taxon>Streptophyta</taxon>
        <taxon>Embryophyta</taxon>
        <taxon>Tracheophyta</taxon>
        <taxon>Spermatophyta</taxon>
        <taxon>Magnoliopsida</taxon>
        <taxon>eudicotyledons</taxon>
        <taxon>Gunneridae</taxon>
        <taxon>Pentapetalae</taxon>
        <taxon>rosids</taxon>
        <taxon>fabids</taxon>
        <taxon>Malpighiales</taxon>
        <taxon>Rhizophoraceae</taxon>
        <taxon>Rhizophora</taxon>
    </lineage>
</organism>
<dbReference type="EMBL" id="GGEC01070396">
    <property type="protein sequence ID" value="MBX50880.1"/>
    <property type="molecule type" value="Transcribed_RNA"/>
</dbReference>
<sequence length="110" mass="12047">MGAFKTLLKCLGELWVPSDMGHASREEKSDSWNFYVLGLPHNISPRNDGLTIFQAPPQSNNLMGQSTEDVRALASAFAKISVSRANRKFNRRAHALAKLSLTESGESLSA</sequence>
<dbReference type="AlphaFoldDB" id="A0A2P2P7X5"/>
<proteinExistence type="predicted"/>
<name>A0A2P2P7X5_RHIMU</name>
<protein>
    <submittedName>
        <fullName evidence="1">Uncharacterized protein</fullName>
    </submittedName>
</protein>
<accession>A0A2P2P7X5</accession>
<evidence type="ECO:0000313" key="1">
    <source>
        <dbReference type="EMBL" id="MBX50880.1"/>
    </source>
</evidence>
<reference evidence="1" key="1">
    <citation type="submission" date="2018-02" db="EMBL/GenBank/DDBJ databases">
        <title>Rhizophora mucronata_Transcriptome.</title>
        <authorList>
            <person name="Meera S.P."/>
            <person name="Sreeshan A."/>
            <person name="Augustine A."/>
        </authorList>
    </citation>
    <scope>NUCLEOTIDE SEQUENCE</scope>
    <source>
        <tissue evidence="1">Leaf</tissue>
    </source>
</reference>